<keyword evidence="7" id="KW-1185">Reference proteome</keyword>
<dbReference type="Gene3D" id="3.90.1590.10">
    <property type="entry name" value="glutathione-dependent formaldehyde- activating enzyme (gfa)"/>
    <property type="match status" value="1"/>
</dbReference>
<evidence type="ECO:0000313" key="7">
    <source>
        <dbReference type="Proteomes" id="UP000053424"/>
    </source>
</evidence>
<evidence type="ECO:0000259" key="5">
    <source>
        <dbReference type="PROSITE" id="PS51891"/>
    </source>
</evidence>
<organism evidence="6 7">
    <name type="scientific">Hebeloma cylindrosporum</name>
    <dbReference type="NCBI Taxonomy" id="76867"/>
    <lineage>
        <taxon>Eukaryota</taxon>
        <taxon>Fungi</taxon>
        <taxon>Dikarya</taxon>
        <taxon>Basidiomycota</taxon>
        <taxon>Agaricomycotina</taxon>
        <taxon>Agaricomycetes</taxon>
        <taxon>Agaricomycetidae</taxon>
        <taxon>Agaricales</taxon>
        <taxon>Agaricineae</taxon>
        <taxon>Hymenogastraceae</taxon>
        <taxon>Hebeloma</taxon>
    </lineage>
</organism>
<dbReference type="GO" id="GO:0016846">
    <property type="term" value="F:carbon-sulfur lyase activity"/>
    <property type="evidence" value="ECO:0007669"/>
    <property type="project" value="InterPro"/>
</dbReference>
<dbReference type="PANTHER" id="PTHR33337">
    <property type="entry name" value="GFA DOMAIN-CONTAINING PROTEIN"/>
    <property type="match status" value="1"/>
</dbReference>
<keyword evidence="3" id="KW-0862">Zinc</keyword>
<reference evidence="6 7" key="1">
    <citation type="submission" date="2014-04" db="EMBL/GenBank/DDBJ databases">
        <authorList>
            <consortium name="DOE Joint Genome Institute"/>
            <person name="Kuo A."/>
            <person name="Gay G."/>
            <person name="Dore J."/>
            <person name="Kohler A."/>
            <person name="Nagy L.G."/>
            <person name="Floudas D."/>
            <person name="Copeland A."/>
            <person name="Barry K.W."/>
            <person name="Cichocki N."/>
            <person name="Veneault-Fourrey C."/>
            <person name="LaButti K."/>
            <person name="Lindquist E.A."/>
            <person name="Lipzen A."/>
            <person name="Lundell T."/>
            <person name="Morin E."/>
            <person name="Murat C."/>
            <person name="Sun H."/>
            <person name="Tunlid A."/>
            <person name="Henrissat B."/>
            <person name="Grigoriev I.V."/>
            <person name="Hibbett D.S."/>
            <person name="Martin F."/>
            <person name="Nordberg H.P."/>
            <person name="Cantor M.N."/>
            <person name="Hua S.X."/>
        </authorList>
    </citation>
    <scope>NUCLEOTIDE SEQUENCE [LARGE SCALE GENOMIC DNA]</scope>
    <source>
        <strain evidence="7">h7</strain>
    </source>
</reference>
<evidence type="ECO:0000256" key="1">
    <source>
        <dbReference type="ARBA" id="ARBA00005495"/>
    </source>
</evidence>
<evidence type="ECO:0000256" key="2">
    <source>
        <dbReference type="ARBA" id="ARBA00022723"/>
    </source>
</evidence>
<keyword evidence="4" id="KW-0456">Lyase</keyword>
<dbReference type="PANTHER" id="PTHR33337:SF40">
    <property type="entry name" value="CENP-V_GFA DOMAIN-CONTAINING PROTEIN-RELATED"/>
    <property type="match status" value="1"/>
</dbReference>
<gene>
    <name evidence="6" type="ORF">M413DRAFT_77269</name>
</gene>
<dbReference type="EMBL" id="KN831798">
    <property type="protein sequence ID" value="KIM37279.1"/>
    <property type="molecule type" value="Genomic_DNA"/>
</dbReference>
<sequence length="152" mass="17278">MSPSYNLRSEKLRTGSCLCKSVNYEVTGEPISFRVCHCQNCRRASGSAFMANIFFKGKQVRVVSGEEKLKVFADLDTASGAPLHRYFCTECGSNIFFRPTSKRALELDYKLISSGTLNEEVDWVPEAEMWPECRRGFVKGIQTRPTKHMHKL</sequence>
<evidence type="ECO:0000313" key="6">
    <source>
        <dbReference type="EMBL" id="KIM37279.1"/>
    </source>
</evidence>
<dbReference type="OrthoDB" id="9985472at2759"/>
<dbReference type="PROSITE" id="PS51891">
    <property type="entry name" value="CENP_V_GFA"/>
    <property type="match status" value="1"/>
</dbReference>
<comment type="similarity">
    <text evidence="1">Belongs to the Gfa family.</text>
</comment>
<dbReference type="InterPro" id="IPR011057">
    <property type="entry name" value="Mss4-like_sf"/>
</dbReference>
<feature type="domain" description="CENP-V/GFA" evidence="5">
    <location>
        <begin position="13"/>
        <end position="124"/>
    </location>
</feature>
<evidence type="ECO:0000256" key="4">
    <source>
        <dbReference type="ARBA" id="ARBA00023239"/>
    </source>
</evidence>
<dbReference type="AlphaFoldDB" id="A0A0C3BZ06"/>
<dbReference type="Pfam" id="PF04828">
    <property type="entry name" value="GFA"/>
    <property type="match status" value="1"/>
</dbReference>
<dbReference type="SUPFAM" id="SSF51316">
    <property type="entry name" value="Mss4-like"/>
    <property type="match status" value="1"/>
</dbReference>
<dbReference type="Proteomes" id="UP000053424">
    <property type="component" value="Unassembled WGS sequence"/>
</dbReference>
<name>A0A0C3BZ06_HEBCY</name>
<accession>A0A0C3BZ06</accession>
<reference evidence="7" key="2">
    <citation type="submission" date="2015-01" db="EMBL/GenBank/DDBJ databases">
        <title>Evolutionary Origins and Diversification of the Mycorrhizal Mutualists.</title>
        <authorList>
            <consortium name="DOE Joint Genome Institute"/>
            <consortium name="Mycorrhizal Genomics Consortium"/>
            <person name="Kohler A."/>
            <person name="Kuo A."/>
            <person name="Nagy L.G."/>
            <person name="Floudas D."/>
            <person name="Copeland A."/>
            <person name="Barry K.W."/>
            <person name="Cichocki N."/>
            <person name="Veneault-Fourrey C."/>
            <person name="LaButti K."/>
            <person name="Lindquist E.A."/>
            <person name="Lipzen A."/>
            <person name="Lundell T."/>
            <person name="Morin E."/>
            <person name="Murat C."/>
            <person name="Riley R."/>
            <person name="Ohm R."/>
            <person name="Sun H."/>
            <person name="Tunlid A."/>
            <person name="Henrissat B."/>
            <person name="Grigoriev I.V."/>
            <person name="Hibbett D.S."/>
            <person name="Martin F."/>
        </authorList>
    </citation>
    <scope>NUCLEOTIDE SEQUENCE [LARGE SCALE GENOMIC DNA]</scope>
    <source>
        <strain evidence="7">h7</strain>
    </source>
</reference>
<protein>
    <recommendedName>
        <fullName evidence="5">CENP-V/GFA domain-containing protein</fullName>
    </recommendedName>
</protein>
<keyword evidence="2" id="KW-0479">Metal-binding</keyword>
<dbReference type="STRING" id="686832.A0A0C3BZ06"/>
<evidence type="ECO:0000256" key="3">
    <source>
        <dbReference type="ARBA" id="ARBA00022833"/>
    </source>
</evidence>
<dbReference type="HOGENOM" id="CLU_055491_4_0_1"/>
<dbReference type="GO" id="GO:0046872">
    <property type="term" value="F:metal ion binding"/>
    <property type="evidence" value="ECO:0007669"/>
    <property type="project" value="UniProtKB-KW"/>
</dbReference>
<dbReference type="InterPro" id="IPR006913">
    <property type="entry name" value="CENP-V/GFA"/>
</dbReference>
<proteinExistence type="inferred from homology"/>